<name>A0A132N7G5_HYDSH</name>
<sequence length="267" mass="27500">MIGWMALAALVSAVWLVGFVAAAMELLGPGRTGPASPARPGTVTDEAGPSRGPEAGPLRLVGLGDSILRGIGDGEGGGVFRRFGERLAAADPGRRPPVMVNLAVAGDTSADLGRRLALPEFRTAVRAADGIVLSIGGNDAFPSVDVLKRPAAYADPEAISAFQATMETVLRAFRQDNPKAPILWLGLYDPFSDVPGLSGAAEAALDRWNAAIHAAARSAPGVIVVPTNDLRQAAGAAFLAGDHFHPSAVGHALLAGRLAEVWAALRR</sequence>
<keyword evidence="4" id="KW-1185">Reference proteome</keyword>
<feature type="domain" description="SGNH hydrolase-type esterase" evidence="2">
    <location>
        <begin position="63"/>
        <end position="253"/>
    </location>
</feature>
<dbReference type="EMBL" id="JXBB01000009">
    <property type="protein sequence ID" value="OAR04894.1"/>
    <property type="molecule type" value="Genomic_DNA"/>
</dbReference>
<dbReference type="Gene3D" id="3.40.50.1110">
    <property type="entry name" value="SGNH hydrolase"/>
    <property type="match status" value="1"/>
</dbReference>
<dbReference type="AlphaFoldDB" id="A0A132N7G5"/>
<evidence type="ECO:0000259" key="2">
    <source>
        <dbReference type="Pfam" id="PF13472"/>
    </source>
</evidence>
<dbReference type="Pfam" id="PF13472">
    <property type="entry name" value="Lipase_GDSL_2"/>
    <property type="match status" value="1"/>
</dbReference>
<dbReference type="InterPro" id="IPR013830">
    <property type="entry name" value="SGNH_hydro"/>
</dbReference>
<comment type="caution">
    <text evidence="3">The sequence shown here is derived from an EMBL/GenBank/DDBJ whole genome shotgun (WGS) entry which is preliminary data.</text>
</comment>
<proteinExistence type="predicted"/>
<protein>
    <recommendedName>
        <fullName evidence="2">SGNH hydrolase-type esterase domain-containing protein</fullName>
    </recommendedName>
</protein>
<dbReference type="PANTHER" id="PTHR30383">
    <property type="entry name" value="THIOESTERASE 1/PROTEASE 1/LYSOPHOSPHOLIPASE L1"/>
    <property type="match status" value="1"/>
</dbReference>
<dbReference type="SUPFAM" id="SSF52266">
    <property type="entry name" value="SGNH hydrolase"/>
    <property type="match status" value="1"/>
</dbReference>
<evidence type="ECO:0000313" key="3">
    <source>
        <dbReference type="EMBL" id="OAR04894.1"/>
    </source>
</evidence>
<feature type="region of interest" description="Disordered" evidence="1">
    <location>
        <begin position="30"/>
        <end position="56"/>
    </location>
</feature>
<dbReference type="GO" id="GO:0004622">
    <property type="term" value="F:phosphatidylcholine lysophospholipase activity"/>
    <property type="evidence" value="ECO:0007669"/>
    <property type="project" value="TreeGrafter"/>
</dbReference>
<organism evidence="3 4">
    <name type="scientific">Hydrogenibacillus schlegelii</name>
    <name type="common">Bacillus schlegelii</name>
    <dbReference type="NCBI Taxonomy" id="1484"/>
    <lineage>
        <taxon>Bacteria</taxon>
        <taxon>Bacillati</taxon>
        <taxon>Bacillota</taxon>
        <taxon>Bacilli</taxon>
        <taxon>Bacillales</taxon>
        <taxon>Bacillales Family X. Incertae Sedis</taxon>
        <taxon>Hydrogenibacillus</taxon>
    </lineage>
</organism>
<dbReference type="Proteomes" id="UP000243024">
    <property type="component" value="Unassembled WGS sequence"/>
</dbReference>
<evidence type="ECO:0000256" key="1">
    <source>
        <dbReference type="SAM" id="MobiDB-lite"/>
    </source>
</evidence>
<gene>
    <name evidence="3" type="ORF">SA87_09840</name>
</gene>
<dbReference type="InterPro" id="IPR036514">
    <property type="entry name" value="SGNH_hydro_sf"/>
</dbReference>
<dbReference type="PANTHER" id="PTHR30383:SF27">
    <property type="entry name" value="SPORE GERMINATION LIPASE LIPC"/>
    <property type="match status" value="1"/>
</dbReference>
<accession>A0A132N7G5</accession>
<dbReference type="InterPro" id="IPR051532">
    <property type="entry name" value="Ester_Hydrolysis_Enzymes"/>
</dbReference>
<reference evidence="3 4" key="1">
    <citation type="submission" date="2015-09" db="EMBL/GenBank/DDBJ databases">
        <title>Draft genome sequence of Hydrogenibacillus schlegelii DSM 2000.</title>
        <authorList>
            <person name="Hemp J."/>
        </authorList>
    </citation>
    <scope>NUCLEOTIDE SEQUENCE [LARGE SCALE GENOMIC DNA]</scope>
    <source>
        <strain evidence="3 4">MA 48</strain>
    </source>
</reference>
<evidence type="ECO:0000313" key="4">
    <source>
        <dbReference type="Proteomes" id="UP000243024"/>
    </source>
</evidence>
<dbReference type="STRING" id="1484.SA87_09840"/>